<name>A4GJ46_9BACT</name>
<reference evidence="1" key="1">
    <citation type="journal article" date="2007" name="Environ. Microbiol.">
        <title>Quantitative distribution of presumptive archaeal and bacterial nitrifiers in Monterey Bay and the North Pacific Subtropical Gyre.</title>
        <authorList>
            <person name="Mincer T.J."/>
            <person name="Church M.J."/>
            <person name="Taylor L.T."/>
            <person name="Preston C."/>
            <person name="Karl D.M."/>
            <person name="Delong E.F."/>
        </authorList>
    </citation>
    <scope>NUCLEOTIDE SEQUENCE</scope>
</reference>
<accession>A4GJ46</accession>
<organism evidence="1">
    <name type="scientific">uncultured marine Nitrospinaceae bacterium</name>
    <dbReference type="NCBI Taxonomy" id="482920"/>
    <lineage>
        <taxon>Bacteria</taxon>
        <taxon>Pseudomonadati</taxon>
        <taxon>Nitrospinota/Tectimicrobiota group</taxon>
        <taxon>Nitrospinota</taxon>
        <taxon>Nitrospinia</taxon>
        <taxon>Nitrospinales</taxon>
        <taxon>Nitrospinaceae</taxon>
        <taxon>environmental samples</taxon>
    </lineage>
</organism>
<proteinExistence type="predicted"/>
<sequence>MIASNLSKLEYIFSSQPKRQASSGALIFFVDLKLSMAMKAVINAVGEGEVTPNEAQVVSSVIEVYRKVIETTELESRIIELEKVSNE</sequence>
<dbReference type="EMBL" id="EF106972">
    <property type="protein sequence ID" value="ABK80639.1"/>
    <property type="molecule type" value="Genomic_DNA"/>
</dbReference>
<dbReference type="AlphaFoldDB" id="A4GJ46"/>
<protein>
    <submittedName>
        <fullName evidence="1">Uncharacterized protein</fullName>
    </submittedName>
</protein>
<evidence type="ECO:0000313" key="1">
    <source>
        <dbReference type="EMBL" id="ABK80639.1"/>
    </source>
</evidence>